<name>A0A915HTG4_ROMCU</name>
<proteinExistence type="predicted"/>
<keyword evidence="1" id="KW-1185">Reference proteome</keyword>
<dbReference type="WBParaSite" id="nRc.2.0.1.t05203-RA">
    <property type="protein sequence ID" value="nRc.2.0.1.t05203-RA"/>
    <property type="gene ID" value="nRc.2.0.1.g05203"/>
</dbReference>
<organism evidence="1 2">
    <name type="scientific">Romanomermis culicivorax</name>
    <name type="common">Nematode worm</name>
    <dbReference type="NCBI Taxonomy" id="13658"/>
    <lineage>
        <taxon>Eukaryota</taxon>
        <taxon>Metazoa</taxon>
        <taxon>Ecdysozoa</taxon>
        <taxon>Nematoda</taxon>
        <taxon>Enoplea</taxon>
        <taxon>Dorylaimia</taxon>
        <taxon>Mermithida</taxon>
        <taxon>Mermithoidea</taxon>
        <taxon>Mermithidae</taxon>
        <taxon>Romanomermis</taxon>
    </lineage>
</organism>
<reference evidence="2" key="1">
    <citation type="submission" date="2022-11" db="UniProtKB">
        <authorList>
            <consortium name="WormBaseParasite"/>
        </authorList>
    </citation>
    <scope>IDENTIFICATION</scope>
</reference>
<sequence>MCYPNSPYAVADAQLAQQIETSLNLAPPERHYGCQHNSTICE</sequence>
<evidence type="ECO:0000313" key="1">
    <source>
        <dbReference type="Proteomes" id="UP000887565"/>
    </source>
</evidence>
<protein>
    <submittedName>
        <fullName evidence="2">Uncharacterized protein</fullName>
    </submittedName>
</protein>
<dbReference type="Proteomes" id="UP000887565">
    <property type="component" value="Unplaced"/>
</dbReference>
<dbReference type="AlphaFoldDB" id="A0A915HTG4"/>
<evidence type="ECO:0000313" key="2">
    <source>
        <dbReference type="WBParaSite" id="nRc.2.0.1.t05203-RA"/>
    </source>
</evidence>
<accession>A0A915HTG4</accession>